<dbReference type="Pfam" id="PF00400">
    <property type="entry name" value="WD40"/>
    <property type="match status" value="2"/>
</dbReference>
<dbReference type="PANTHER" id="PTHR13720">
    <property type="entry name" value="WD-40 REPEAT PROTEIN"/>
    <property type="match status" value="1"/>
</dbReference>
<keyword evidence="2" id="KW-0853">WD repeat</keyword>
<dbReference type="Gene3D" id="2.130.10.10">
    <property type="entry name" value="YVTN repeat-like/Quinoprotein amine dehydrogenase"/>
    <property type="match status" value="2"/>
</dbReference>
<keyword evidence="4" id="KW-0966">Cell projection</keyword>
<dbReference type="SUPFAM" id="SSF50978">
    <property type="entry name" value="WD40 repeat-like"/>
    <property type="match status" value="2"/>
</dbReference>
<evidence type="ECO:0000256" key="3">
    <source>
        <dbReference type="ARBA" id="ARBA00022737"/>
    </source>
</evidence>
<evidence type="ECO:0000256" key="6">
    <source>
        <dbReference type="SAM" id="MobiDB-lite"/>
    </source>
</evidence>
<accession>A0A9D3M077</accession>
<dbReference type="InterPro" id="IPR050630">
    <property type="entry name" value="WD_repeat_EMAP"/>
</dbReference>
<comment type="subcellular location">
    <subcellularLocation>
        <location evidence="1">Cell projection</location>
        <location evidence="1">Cilium</location>
    </subcellularLocation>
</comment>
<gene>
    <name evidence="7" type="ORF">ANANG_G00186620</name>
</gene>
<protein>
    <recommendedName>
        <fullName evidence="5">Cilia- and flagella-associated protein 251</fullName>
    </recommendedName>
</protein>
<evidence type="ECO:0000313" key="8">
    <source>
        <dbReference type="Proteomes" id="UP001044222"/>
    </source>
</evidence>
<keyword evidence="3" id="KW-0677">Repeat</keyword>
<evidence type="ECO:0000256" key="1">
    <source>
        <dbReference type="ARBA" id="ARBA00004138"/>
    </source>
</evidence>
<evidence type="ECO:0000313" key="7">
    <source>
        <dbReference type="EMBL" id="KAG5840230.1"/>
    </source>
</evidence>
<evidence type="ECO:0000256" key="2">
    <source>
        <dbReference type="ARBA" id="ARBA00022574"/>
    </source>
</evidence>
<organism evidence="7 8">
    <name type="scientific">Anguilla anguilla</name>
    <name type="common">European freshwater eel</name>
    <name type="synonym">Muraena anguilla</name>
    <dbReference type="NCBI Taxonomy" id="7936"/>
    <lineage>
        <taxon>Eukaryota</taxon>
        <taxon>Metazoa</taxon>
        <taxon>Chordata</taxon>
        <taxon>Craniata</taxon>
        <taxon>Vertebrata</taxon>
        <taxon>Euteleostomi</taxon>
        <taxon>Actinopterygii</taxon>
        <taxon>Neopterygii</taxon>
        <taxon>Teleostei</taxon>
        <taxon>Anguilliformes</taxon>
        <taxon>Anguillidae</taxon>
        <taxon>Anguilla</taxon>
    </lineage>
</organism>
<evidence type="ECO:0000256" key="4">
    <source>
        <dbReference type="ARBA" id="ARBA00023273"/>
    </source>
</evidence>
<name>A0A9D3M077_ANGAN</name>
<dbReference type="InterPro" id="IPR036322">
    <property type="entry name" value="WD40_repeat_dom_sf"/>
</dbReference>
<dbReference type="Proteomes" id="UP001044222">
    <property type="component" value="Chromosome 10"/>
</dbReference>
<dbReference type="EMBL" id="JAFIRN010000010">
    <property type="protein sequence ID" value="KAG5840230.1"/>
    <property type="molecule type" value="Genomic_DNA"/>
</dbReference>
<dbReference type="InterPro" id="IPR015943">
    <property type="entry name" value="WD40/YVTN_repeat-like_dom_sf"/>
</dbReference>
<dbReference type="PANTHER" id="PTHR13720:SF13">
    <property type="entry name" value="CILIA- AND FLAGELLA-ASSOCIATED PROTEIN 251"/>
    <property type="match status" value="1"/>
</dbReference>
<keyword evidence="8" id="KW-1185">Reference proteome</keyword>
<comment type="caution">
    <text evidence="7">The sequence shown here is derived from an EMBL/GenBank/DDBJ whole genome shotgun (WGS) entry which is preliminary data.</text>
</comment>
<dbReference type="GO" id="GO:0036126">
    <property type="term" value="C:sperm flagellum"/>
    <property type="evidence" value="ECO:0007669"/>
    <property type="project" value="TreeGrafter"/>
</dbReference>
<reference evidence="7" key="1">
    <citation type="submission" date="2021-01" db="EMBL/GenBank/DDBJ databases">
        <title>A chromosome-scale assembly of European eel, Anguilla anguilla.</title>
        <authorList>
            <person name="Henkel C."/>
            <person name="Jong-Raadsen S.A."/>
            <person name="Dufour S."/>
            <person name="Weltzien F.-A."/>
            <person name="Palstra A.P."/>
            <person name="Pelster B."/>
            <person name="Spaink H.P."/>
            <person name="Van Den Thillart G.E."/>
            <person name="Jansen H."/>
            <person name="Zahm M."/>
            <person name="Klopp C."/>
            <person name="Cedric C."/>
            <person name="Louis A."/>
            <person name="Berthelot C."/>
            <person name="Parey E."/>
            <person name="Roest Crollius H."/>
            <person name="Montfort J."/>
            <person name="Robinson-Rechavi M."/>
            <person name="Bucao C."/>
            <person name="Bouchez O."/>
            <person name="Gislard M."/>
            <person name="Lluch J."/>
            <person name="Milhes M."/>
            <person name="Lampietro C."/>
            <person name="Lopez Roques C."/>
            <person name="Donnadieu C."/>
            <person name="Braasch I."/>
            <person name="Desvignes T."/>
            <person name="Postlethwait J."/>
            <person name="Bobe J."/>
            <person name="Guiguen Y."/>
            <person name="Dirks R."/>
        </authorList>
    </citation>
    <scope>NUCLEOTIDE SEQUENCE</scope>
    <source>
        <strain evidence="7">Tag_6206</strain>
        <tissue evidence="7">Liver</tissue>
    </source>
</reference>
<evidence type="ECO:0000256" key="5">
    <source>
        <dbReference type="ARBA" id="ARBA00040994"/>
    </source>
</evidence>
<dbReference type="AlphaFoldDB" id="A0A9D3M077"/>
<dbReference type="InterPro" id="IPR001680">
    <property type="entry name" value="WD40_rpt"/>
</dbReference>
<feature type="compositionally biased region" description="Basic and acidic residues" evidence="6">
    <location>
        <begin position="75"/>
        <end position="87"/>
    </location>
</feature>
<feature type="region of interest" description="Disordered" evidence="6">
    <location>
        <begin position="65"/>
        <end position="87"/>
    </location>
</feature>
<sequence>MGGGCWDATLFLYGDERAQRLRQNFDRRSSRSQLWTRCFIIWFFQRETPRERRPMWLACQIQTARQPPPRTRGRLRMENSQDRREKMESNKTAAGALLLWFQNLRWALGISRTLPVFSLVDEERLEIAYGCANVAVIYDHSSNSQHIFQGHYNPISCLCASEDRRWLVTADIGPDSLVLIWETHSGFPVQTLFGCHPEGGVSAMALSRDVKYLVTVGAAEIQRVCIWDWTNETEGPVCVTELQPEFGCQNYIIFHPQDNSQIVSNSESQIVFYTWDKGELDYYTPKLSDKTFNRQVGSLSQSIFSTEGVQAFSATTLGNAVVWDVVQESSSWVNVQRIALKLIPLQKHAITVLTCTDNFVVTGNGAGHVTFYDHHFKLIKWYDKFDLDSITSISFSKETNSKVGYLDSILNDGKPSLIRNFVLSTASAAVVHVNTAVEELQRVLKEQSLALHAVACHPTLPVVAMGSHCGTLRAWDYLSKGPVCSRVFHKEREIQCLAYDPKGFYLAVGFTCGTVCIVDAIDLQNKPEEHFRCAHDGITHIAFSRSSHYLATADTGKAVTLYQLCPRDGRLVWDYRWRHRYHYEPIQDLLFGEYPGSPRTMLLSLGADRRLVEYDLKNSGEDELRVLGTTRVEQSATPTCMAWYPPLASDHFLLTAATNYKMKMLTSTKTCRKTVLGPAHNAPVQKMAVLPSSPDRDPSAQYLVYVAGNKLGVQILPVDGNPYKYSALICHPTGIASLACSCDGKYVFTCGGSDCTACCWELNLNALEAEAALGGQGIVPFYTLLEGGRDGRLFKDITDYFYYCQLRLQGIDSMEPRRVSTRIPLTELPTMMRALGFFPSDREART</sequence>
<proteinExistence type="predicted"/>
<dbReference type="SMART" id="SM00320">
    <property type="entry name" value="WD40"/>
    <property type="match status" value="7"/>
</dbReference>